<keyword evidence="4" id="KW-1133">Transmembrane helix</keyword>
<dbReference type="InterPro" id="IPR035965">
    <property type="entry name" value="PAS-like_dom_sf"/>
</dbReference>
<keyword evidence="4" id="KW-0472">Membrane</keyword>
<dbReference type="NCBIfam" id="TIGR00229">
    <property type="entry name" value="sensory_box"/>
    <property type="match status" value="1"/>
</dbReference>
<dbReference type="OrthoDB" id="5347817at2"/>
<proteinExistence type="predicted"/>
<keyword evidence="9" id="KW-1185">Reference proteome</keyword>
<dbReference type="AlphaFoldDB" id="Q30SV7"/>
<dbReference type="EMBL" id="CP000153">
    <property type="protein sequence ID" value="ABB43924.1"/>
    <property type="molecule type" value="Genomic_DNA"/>
</dbReference>
<dbReference type="InterPro" id="IPR000160">
    <property type="entry name" value="GGDEF_dom"/>
</dbReference>
<protein>
    <recommendedName>
        <fullName evidence="1">diguanylate cyclase</fullName>
        <ecNumber evidence="1">2.7.7.65</ecNumber>
    </recommendedName>
</protein>
<dbReference type="PROSITE" id="PS50112">
    <property type="entry name" value="PAS"/>
    <property type="match status" value="2"/>
</dbReference>
<dbReference type="KEGG" id="tdn:Suden_0645"/>
<dbReference type="SMART" id="SM00086">
    <property type="entry name" value="PAC"/>
    <property type="match status" value="2"/>
</dbReference>
<feature type="domain" description="PAS" evidence="5">
    <location>
        <begin position="247"/>
        <end position="319"/>
    </location>
</feature>
<feature type="domain" description="PAS" evidence="5">
    <location>
        <begin position="371"/>
        <end position="447"/>
    </location>
</feature>
<dbReference type="Gene3D" id="3.30.450.20">
    <property type="entry name" value="PAS domain"/>
    <property type="match status" value="2"/>
</dbReference>
<dbReference type="PROSITE" id="PS50113">
    <property type="entry name" value="PAC"/>
    <property type="match status" value="1"/>
</dbReference>
<dbReference type="Gene3D" id="2.10.70.100">
    <property type="match status" value="1"/>
</dbReference>
<dbReference type="InterPro" id="IPR000700">
    <property type="entry name" value="PAS-assoc_C"/>
</dbReference>
<evidence type="ECO:0000256" key="1">
    <source>
        <dbReference type="ARBA" id="ARBA00012528"/>
    </source>
</evidence>
<dbReference type="SUPFAM" id="SSF55073">
    <property type="entry name" value="Nucleotide cyclase"/>
    <property type="match status" value="1"/>
</dbReference>
<dbReference type="SMART" id="SM00267">
    <property type="entry name" value="GGDEF"/>
    <property type="match status" value="1"/>
</dbReference>
<dbReference type="InterPro" id="IPR000014">
    <property type="entry name" value="PAS"/>
</dbReference>
<dbReference type="SMART" id="SM00091">
    <property type="entry name" value="PAS"/>
    <property type="match status" value="2"/>
</dbReference>
<accession>Q30SV7</accession>
<dbReference type="Gene3D" id="3.30.70.270">
    <property type="match status" value="1"/>
</dbReference>
<dbReference type="CDD" id="cd01949">
    <property type="entry name" value="GGDEF"/>
    <property type="match status" value="1"/>
</dbReference>
<evidence type="ECO:0000259" key="6">
    <source>
        <dbReference type="PROSITE" id="PS50113"/>
    </source>
</evidence>
<dbReference type="STRING" id="326298.Suden_0645"/>
<dbReference type="GO" id="GO:0052621">
    <property type="term" value="F:diguanylate cyclase activity"/>
    <property type="evidence" value="ECO:0007669"/>
    <property type="project" value="UniProtKB-EC"/>
</dbReference>
<dbReference type="PROSITE" id="PS50887">
    <property type="entry name" value="GGDEF"/>
    <property type="match status" value="1"/>
</dbReference>
<dbReference type="InterPro" id="IPR050469">
    <property type="entry name" value="Diguanylate_Cyclase"/>
</dbReference>
<evidence type="ECO:0000256" key="2">
    <source>
        <dbReference type="ARBA" id="ARBA00034247"/>
    </source>
</evidence>
<evidence type="ECO:0000256" key="4">
    <source>
        <dbReference type="SAM" id="Phobius"/>
    </source>
</evidence>
<dbReference type="Proteomes" id="UP000002714">
    <property type="component" value="Chromosome"/>
</dbReference>
<dbReference type="Pfam" id="PF08447">
    <property type="entry name" value="PAS_3"/>
    <property type="match status" value="1"/>
</dbReference>
<dbReference type="FunFam" id="3.30.70.270:FF:000001">
    <property type="entry name" value="Diguanylate cyclase domain protein"/>
    <property type="match status" value="1"/>
</dbReference>
<dbReference type="PANTHER" id="PTHR45138:SF9">
    <property type="entry name" value="DIGUANYLATE CYCLASE DGCM-RELATED"/>
    <property type="match status" value="1"/>
</dbReference>
<feature type="coiled-coil region" evidence="3">
    <location>
        <begin position="423"/>
        <end position="457"/>
    </location>
</feature>
<gene>
    <name evidence="8" type="ordered locus">Suden_0645</name>
</gene>
<dbReference type="RefSeq" id="WP_011372278.1">
    <property type="nucleotide sequence ID" value="NC_007575.1"/>
</dbReference>
<sequence>MKNKYNNSISLKKINFLIIFFVTTLLFLIVFLGYSATKEHFKTQDIERIKVNILNLGYLVVPVIEKGGMETLLPMLKKSVELHKEYDAIHVSVDDKIVLSTSQNGSVKESVYVNSADISRVKEDVSFYANFSYFDKEKNIELKLIVDLDAKYLLNSEKNVQSLIVKYMLYFIFVALLLFLILYFLNVYPLMKLNNNIKNHKLKKLRFFVKEHSFLYNHFMEKYNEIADLNKNLEEQVAIRTEQLSKTNRLLKEAQELTRIGSWDYDLEDGSILWSDELFNIFEVDSDEFTPTYETIMNFIHPEDRQSFQEMFQNAIKQKCDYSLSYRVVLGNNIEKIIYQKGRVEYDMLGNVKRITGTAQDITQRYKTSKELEFQSKLLNSVTESIFVHDLDGNFIYLNEASYITRGYTKSEMLGMKVQELDYSDEKNSAEIYEENLANLQEQLSKKEKAVLEVSHRTKDGKILPIEITCKLIKEKDKSYIISIARDISELKAMNKTLEKMANTDNLTGIYNRRKFEEIIKIEMERSARYNSNLSLIMIDIDHFKRINDTYGHDEGDNVIRKTVEIVSKNIRHLDVFVRWGGEEFIVLCPQTESKNASILAEKLRVAIESVNYETLGKITCSFGVTSYIKDEDKSSFIKRLDTALYSAKDEGRNRVVAL</sequence>
<dbReference type="InterPro" id="IPR001610">
    <property type="entry name" value="PAC"/>
</dbReference>
<feature type="transmembrane region" description="Helical" evidence="4">
    <location>
        <begin position="167"/>
        <end position="191"/>
    </location>
</feature>
<feature type="transmembrane region" description="Helical" evidence="4">
    <location>
        <begin position="14"/>
        <end position="34"/>
    </location>
</feature>
<organism evidence="8 9">
    <name type="scientific">Sulfurimonas denitrificans (strain ATCC 33889 / DSM 1251)</name>
    <name type="common">Thiomicrospira denitrificans (strain ATCC 33889 / DSM 1251)</name>
    <dbReference type="NCBI Taxonomy" id="326298"/>
    <lineage>
        <taxon>Bacteria</taxon>
        <taxon>Pseudomonadati</taxon>
        <taxon>Campylobacterota</taxon>
        <taxon>Epsilonproteobacteria</taxon>
        <taxon>Campylobacterales</taxon>
        <taxon>Sulfurimonadaceae</taxon>
        <taxon>Sulfurimonas</taxon>
    </lineage>
</organism>
<dbReference type="SUPFAM" id="SSF55785">
    <property type="entry name" value="PYP-like sensor domain (PAS domain)"/>
    <property type="match status" value="2"/>
</dbReference>
<feature type="domain" description="PAC" evidence="6">
    <location>
        <begin position="450"/>
        <end position="500"/>
    </location>
</feature>
<dbReference type="GO" id="GO:1902201">
    <property type="term" value="P:negative regulation of bacterial-type flagellum-dependent cell motility"/>
    <property type="evidence" value="ECO:0007669"/>
    <property type="project" value="TreeGrafter"/>
</dbReference>
<dbReference type="CDD" id="cd00130">
    <property type="entry name" value="PAS"/>
    <property type="match status" value="1"/>
</dbReference>
<keyword evidence="3" id="KW-0175">Coiled coil</keyword>
<evidence type="ECO:0000259" key="5">
    <source>
        <dbReference type="PROSITE" id="PS50112"/>
    </source>
</evidence>
<dbReference type="InterPro" id="IPR029787">
    <property type="entry name" value="Nucleotide_cyclase"/>
</dbReference>
<name>Q30SV7_SULDN</name>
<dbReference type="NCBIfam" id="TIGR00254">
    <property type="entry name" value="GGDEF"/>
    <property type="match status" value="1"/>
</dbReference>
<reference evidence="8 9" key="1">
    <citation type="journal article" date="2008" name="Appl. Environ. Microbiol.">
        <title>Genome of the epsilonproteobacterial chemolithoautotroph Sulfurimonas denitrificans.</title>
        <authorList>
            <person name="Sievert S.M."/>
            <person name="Scott K.M."/>
            <person name="Klotz M.G."/>
            <person name="Chain P.S.G."/>
            <person name="Hauser L.J."/>
            <person name="Hemp J."/>
            <person name="Huegler M."/>
            <person name="Land M."/>
            <person name="Lapidus A."/>
            <person name="Larimer F.W."/>
            <person name="Lucas S."/>
            <person name="Malfatti S.A."/>
            <person name="Meyer F."/>
            <person name="Paulsen I.T."/>
            <person name="Ren Q."/>
            <person name="Simon J."/>
            <person name="Bailey K."/>
            <person name="Diaz E."/>
            <person name="Fitzpatrick K.A."/>
            <person name="Glover B."/>
            <person name="Gwatney N."/>
            <person name="Korajkic A."/>
            <person name="Long A."/>
            <person name="Mobberley J.M."/>
            <person name="Pantry S.N."/>
            <person name="Pazder G."/>
            <person name="Peterson S."/>
            <person name="Quintanilla J.D."/>
            <person name="Sprinkle R."/>
            <person name="Stephens J."/>
            <person name="Thomas P."/>
            <person name="Vaughn R."/>
            <person name="Weber M.J."/>
            <person name="Wooten L.L."/>
        </authorList>
    </citation>
    <scope>NUCLEOTIDE SEQUENCE [LARGE SCALE GENOMIC DNA]</scope>
    <source>
        <strain evidence="9">ATCC 33889 / DSM 1251</strain>
    </source>
</reference>
<dbReference type="Pfam" id="PF00990">
    <property type="entry name" value="GGDEF"/>
    <property type="match status" value="1"/>
</dbReference>
<dbReference type="GO" id="GO:0043709">
    <property type="term" value="P:cell adhesion involved in single-species biofilm formation"/>
    <property type="evidence" value="ECO:0007669"/>
    <property type="project" value="TreeGrafter"/>
</dbReference>
<feature type="domain" description="GGDEF" evidence="7">
    <location>
        <begin position="532"/>
        <end position="659"/>
    </location>
</feature>
<dbReference type="Pfam" id="PF13426">
    <property type="entry name" value="PAS_9"/>
    <property type="match status" value="1"/>
</dbReference>
<dbReference type="eggNOG" id="COG3706">
    <property type="taxonomic scope" value="Bacteria"/>
</dbReference>
<evidence type="ECO:0000256" key="3">
    <source>
        <dbReference type="SAM" id="Coils"/>
    </source>
</evidence>
<dbReference type="HOGENOM" id="CLU_000445_11_4_7"/>
<dbReference type="InterPro" id="IPR013655">
    <property type="entry name" value="PAS_fold_3"/>
</dbReference>
<dbReference type="PANTHER" id="PTHR45138">
    <property type="entry name" value="REGULATORY COMPONENTS OF SENSORY TRANSDUCTION SYSTEM"/>
    <property type="match status" value="1"/>
</dbReference>
<evidence type="ECO:0000313" key="9">
    <source>
        <dbReference type="Proteomes" id="UP000002714"/>
    </source>
</evidence>
<dbReference type="EC" id="2.7.7.65" evidence="1"/>
<dbReference type="InterPro" id="IPR043128">
    <property type="entry name" value="Rev_trsase/Diguanyl_cyclase"/>
</dbReference>
<evidence type="ECO:0000259" key="7">
    <source>
        <dbReference type="PROSITE" id="PS50887"/>
    </source>
</evidence>
<evidence type="ECO:0000313" key="8">
    <source>
        <dbReference type="EMBL" id="ABB43924.1"/>
    </source>
</evidence>
<dbReference type="GO" id="GO:0005886">
    <property type="term" value="C:plasma membrane"/>
    <property type="evidence" value="ECO:0007669"/>
    <property type="project" value="TreeGrafter"/>
</dbReference>
<keyword evidence="4" id="KW-0812">Transmembrane</keyword>
<comment type="catalytic activity">
    <reaction evidence="2">
        <text>2 GTP = 3',3'-c-di-GMP + 2 diphosphate</text>
        <dbReference type="Rhea" id="RHEA:24898"/>
        <dbReference type="ChEBI" id="CHEBI:33019"/>
        <dbReference type="ChEBI" id="CHEBI:37565"/>
        <dbReference type="ChEBI" id="CHEBI:58805"/>
        <dbReference type="EC" id="2.7.7.65"/>
    </reaction>
</comment>